<dbReference type="Pfam" id="PF09650">
    <property type="entry name" value="PHA_gran_rgn"/>
    <property type="match status" value="1"/>
</dbReference>
<dbReference type="Proteomes" id="UP000261284">
    <property type="component" value="Unassembled WGS sequence"/>
</dbReference>
<proteinExistence type="predicted"/>
<evidence type="ECO:0000313" key="1">
    <source>
        <dbReference type="EMBL" id="RFM28513.1"/>
    </source>
</evidence>
<reference evidence="1 2" key="1">
    <citation type="submission" date="2018-08" db="EMBL/GenBank/DDBJ databases">
        <title>Chitinophagaceae sp. K23C18032701, a novel bacterium isolated from forest soil.</title>
        <authorList>
            <person name="Wang C."/>
        </authorList>
    </citation>
    <scope>NUCLEOTIDE SEQUENCE [LARGE SCALE GENOMIC DNA]</scope>
    <source>
        <strain evidence="1 2">K23C18032701</strain>
    </source>
</reference>
<evidence type="ECO:0000313" key="2">
    <source>
        <dbReference type="Proteomes" id="UP000261284"/>
    </source>
</evidence>
<evidence type="ECO:0008006" key="3">
    <source>
        <dbReference type="Google" id="ProtNLM"/>
    </source>
</evidence>
<protein>
    <recommendedName>
        <fullName evidence="3">Polyhydroxyalkanoic acid system protein</fullName>
    </recommendedName>
</protein>
<accession>A0A3E1NKQ5</accession>
<gene>
    <name evidence="1" type="ORF">DXN05_06815</name>
</gene>
<name>A0A3E1NKQ5_9BACT</name>
<comment type="caution">
    <text evidence="1">The sequence shown here is derived from an EMBL/GenBank/DDBJ whole genome shotgun (WGS) entry which is preliminary data.</text>
</comment>
<sequence>MSDLNISVPHSLPKEEALTRIKNMIQQLQREQAGTISNVQENWEGNTGNFSFSAKGFDLAGTILVNDSNVEINSKLPFAVSLFKGAISSMIQQKASALLA</sequence>
<dbReference type="EMBL" id="QTJU01000002">
    <property type="protein sequence ID" value="RFM28513.1"/>
    <property type="molecule type" value="Genomic_DNA"/>
</dbReference>
<dbReference type="AlphaFoldDB" id="A0A3E1NKQ5"/>
<organism evidence="1 2">
    <name type="scientific">Deminuibacter soli</name>
    <dbReference type="NCBI Taxonomy" id="2291815"/>
    <lineage>
        <taxon>Bacteria</taxon>
        <taxon>Pseudomonadati</taxon>
        <taxon>Bacteroidota</taxon>
        <taxon>Chitinophagia</taxon>
        <taxon>Chitinophagales</taxon>
        <taxon>Chitinophagaceae</taxon>
        <taxon>Deminuibacter</taxon>
    </lineage>
</organism>
<dbReference type="OrthoDB" id="674634at2"/>
<dbReference type="InterPro" id="IPR013433">
    <property type="entry name" value="PHA_gran_rgn"/>
</dbReference>
<keyword evidence="2" id="KW-1185">Reference proteome</keyword>
<dbReference type="RefSeq" id="WP_116846503.1">
    <property type="nucleotide sequence ID" value="NZ_QTJU01000002.1"/>
</dbReference>